<dbReference type="Pfam" id="PF00560">
    <property type="entry name" value="LRR_1"/>
    <property type="match status" value="5"/>
</dbReference>
<reference evidence="13 14" key="1">
    <citation type="journal article" date="2018" name="Sci. Data">
        <title>The draft genome sequence of cork oak.</title>
        <authorList>
            <person name="Ramos A.M."/>
            <person name="Usie A."/>
            <person name="Barbosa P."/>
            <person name="Barros P.M."/>
            <person name="Capote T."/>
            <person name="Chaves I."/>
            <person name="Simoes F."/>
            <person name="Abreu I."/>
            <person name="Carrasquinho I."/>
            <person name="Faro C."/>
            <person name="Guimaraes J.B."/>
            <person name="Mendonca D."/>
            <person name="Nobrega F."/>
            <person name="Rodrigues L."/>
            <person name="Saibo N.J.M."/>
            <person name="Varela M.C."/>
            <person name="Egas C."/>
            <person name="Matos J."/>
            <person name="Miguel C.M."/>
            <person name="Oliveira M.M."/>
            <person name="Ricardo C.P."/>
            <person name="Goncalves S."/>
        </authorList>
    </citation>
    <scope>NUCLEOTIDE SEQUENCE [LARGE SCALE GENOMIC DNA]</scope>
    <source>
        <strain evidence="14">cv. HL8</strain>
    </source>
</reference>
<protein>
    <submittedName>
        <fullName evidence="13">Receptor-like protein 46</fullName>
    </submittedName>
</protein>
<evidence type="ECO:0000256" key="3">
    <source>
        <dbReference type="ARBA" id="ARBA00022475"/>
    </source>
</evidence>
<feature type="domain" description="Disease resistance R13L4/SHOC-2-like LRR" evidence="12">
    <location>
        <begin position="191"/>
        <end position="423"/>
    </location>
</feature>
<comment type="caution">
    <text evidence="13">The sequence shown here is derived from an EMBL/GenBank/DDBJ whole genome shotgun (WGS) entry which is preliminary data.</text>
</comment>
<dbReference type="SMART" id="SM00369">
    <property type="entry name" value="LRR_TYP"/>
    <property type="match status" value="8"/>
</dbReference>
<keyword evidence="6" id="KW-0677">Repeat</keyword>
<evidence type="ECO:0000256" key="5">
    <source>
        <dbReference type="ARBA" id="ARBA00022692"/>
    </source>
</evidence>
<evidence type="ECO:0000256" key="2">
    <source>
        <dbReference type="ARBA" id="ARBA00009592"/>
    </source>
</evidence>
<keyword evidence="5 11" id="KW-0812">Transmembrane</keyword>
<accession>A0AAW0L2T3</accession>
<evidence type="ECO:0000256" key="6">
    <source>
        <dbReference type="ARBA" id="ARBA00022737"/>
    </source>
</evidence>
<evidence type="ECO:0000256" key="1">
    <source>
        <dbReference type="ARBA" id="ARBA00004251"/>
    </source>
</evidence>
<evidence type="ECO:0000256" key="10">
    <source>
        <dbReference type="ARBA" id="ARBA00023180"/>
    </source>
</evidence>
<comment type="subcellular location">
    <subcellularLocation>
        <location evidence="1">Cell membrane</location>
        <topology evidence="1">Single-pass type I membrane protein</topology>
    </subcellularLocation>
</comment>
<dbReference type="Proteomes" id="UP000237347">
    <property type="component" value="Unassembled WGS sequence"/>
</dbReference>
<evidence type="ECO:0000256" key="4">
    <source>
        <dbReference type="ARBA" id="ARBA00022614"/>
    </source>
</evidence>
<keyword evidence="8 11" id="KW-0472">Membrane</keyword>
<name>A0AAW0L2T3_QUESU</name>
<keyword evidence="3" id="KW-1003">Cell membrane</keyword>
<dbReference type="InterPro" id="IPR055414">
    <property type="entry name" value="LRR_R13L4/SHOC2-like"/>
</dbReference>
<sequence>MSGCNFYGQIPTWLGNLTQLTLLNLSANNFAVRFHHRFHISRHSPHWTYDPIILVERFHKNFWLLMYIPQKSELIKLQFYRSNTHFSNSLEVLALSNYKLYGSIPKSLSNLASQYLDISSNDLTGIVDINMFKKLETLDLNANLLHGKQSFSSPPSSSSSALLCSQHQSSELIQFKKLELHLDHVDMSSVSLSSFMNLSSSLTSLTLNSCLLRGRLLDHIFSLPNLRELRLADNPQLTWFFPMVNSSKALRFLDVSYTIHDSGELPKSIGELKFLRHLIVRAIPMWLGNLTRVTEILFGNNSFTGQIPSSLIYLKDLNFLGLKENNIQGKIPSFLTNLTKLTSVFLSYNQLSSFGEFQFSNSLEVLALNNNKLYGSIPKSLSNLANLAYLDISSNELTGIVDIDMFRKLKKLETLNLHANLLHGKVPVLPSSMQNLFISNNRLSGEIPSMICNITFLTILDISNNSLSGTIPSCLGNFSNSLSVMNLRMNNFHGIIPENFAKGNRLRTLAFNGNLLEGLLPKSLVNCINLEVLDLGNNKINDSFPYWLVALPKLQVLVLRSNKFHGAIENYESSGMFFSKLRILDLSHNEFIGPLPSHFFEDLKALTTNESEDDPKYIGENFYHGLPGEYVMENYLFLQYQDSVIIAMKGNVLPLKKILTTFSIIDLSRNMFYGKIPKVLGTLKFLRVLNFSHNRLNGHIPSSLANLSVLESLDLSSNMLTGEIPMQLTSLTFLAVLNLSQNLLTGPIPQGKQFNTFQNASYDGNLGLCGFPLSMKCSTDETPSPPPPPSIFEEDNDSMFASGFGWKSVLMGYGCGLVVGMAMGYIVFKTGKPHWLVRFVEALKEVKWKDETA</sequence>
<dbReference type="PRINTS" id="PR00019">
    <property type="entry name" value="LEURICHRPT"/>
</dbReference>
<dbReference type="InterPro" id="IPR001611">
    <property type="entry name" value="Leu-rich_rpt"/>
</dbReference>
<dbReference type="GO" id="GO:0005886">
    <property type="term" value="C:plasma membrane"/>
    <property type="evidence" value="ECO:0007669"/>
    <property type="project" value="UniProtKB-SubCell"/>
</dbReference>
<dbReference type="Gene3D" id="3.80.10.10">
    <property type="entry name" value="Ribonuclease Inhibitor"/>
    <property type="match status" value="4"/>
</dbReference>
<dbReference type="EMBL" id="PKMF04000168">
    <property type="protein sequence ID" value="KAK7845575.1"/>
    <property type="molecule type" value="Genomic_DNA"/>
</dbReference>
<organism evidence="13 14">
    <name type="scientific">Quercus suber</name>
    <name type="common">Cork oak</name>
    <dbReference type="NCBI Taxonomy" id="58331"/>
    <lineage>
        <taxon>Eukaryota</taxon>
        <taxon>Viridiplantae</taxon>
        <taxon>Streptophyta</taxon>
        <taxon>Embryophyta</taxon>
        <taxon>Tracheophyta</taxon>
        <taxon>Spermatophyta</taxon>
        <taxon>Magnoliopsida</taxon>
        <taxon>eudicotyledons</taxon>
        <taxon>Gunneridae</taxon>
        <taxon>Pentapetalae</taxon>
        <taxon>rosids</taxon>
        <taxon>fabids</taxon>
        <taxon>Fagales</taxon>
        <taxon>Fagaceae</taxon>
        <taxon>Quercus</taxon>
    </lineage>
</organism>
<dbReference type="SUPFAM" id="SSF52058">
    <property type="entry name" value="L domain-like"/>
    <property type="match status" value="1"/>
</dbReference>
<keyword evidence="10" id="KW-0325">Glycoprotein</keyword>
<evidence type="ECO:0000313" key="13">
    <source>
        <dbReference type="EMBL" id="KAK7845575.1"/>
    </source>
</evidence>
<evidence type="ECO:0000256" key="9">
    <source>
        <dbReference type="ARBA" id="ARBA00023170"/>
    </source>
</evidence>
<evidence type="ECO:0000256" key="11">
    <source>
        <dbReference type="SAM" id="Phobius"/>
    </source>
</evidence>
<dbReference type="FunFam" id="3.80.10.10:FF:000213">
    <property type="entry name" value="Tyrosine-sulfated glycopeptide receptor 1"/>
    <property type="match status" value="1"/>
</dbReference>
<dbReference type="InterPro" id="IPR032675">
    <property type="entry name" value="LRR_dom_sf"/>
</dbReference>
<dbReference type="InterPro" id="IPR003591">
    <property type="entry name" value="Leu-rich_rpt_typical-subtyp"/>
</dbReference>
<dbReference type="AlphaFoldDB" id="A0AAW0L2T3"/>
<gene>
    <name evidence="13" type="primary">RLP46_2</name>
    <name evidence="13" type="ORF">CFP56_009142</name>
</gene>
<dbReference type="PANTHER" id="PTHR27004">
    <property type="entry name" value="RECEPTOR-LIKE PROTEIN 12 ISOFORM X1"/>
    <property type="match status" value="1"/>
</dbReference>
<comment type="similarity">
    <text evidence="2">Belongs to the RLP family.</text>
</comment>
<evidence type="ECO:0000259" key="12">
    <source>
        <dbReference type="Pfam" id="PF23598"/>
    </source>
</evidence>
<dbReference type="Pfam" id="PF23598">
    <property type="entry name" value="LRR_14"/>
    <property type="match status" value="1"/>
</dbReference>
<keyword evidence="4" id="KW-0433">Leucine-rich repeat</keyword>
<dbReference type="PANTHER" id="PTHR27004:SF428">
    <property type="entry name" value="OS01G0160600 PROTEIN"/>
    <property type="match status" value="1"/>
</dbReference>
<keyword evidence="9" id="KW-0675">Receptor</keyword>
<dbReference type="SMART" id="SM00365">
    <property type="entry name" value="LRR_SD22"/>
    <property type="match status" value="7"/>
</dbReference>
<keyword evidence="14" id="KW-1185">Reference proteome</keyword>
<evidence type="ECO:0000313" key="14">
    <source>
        <dbReference type="Proteomes" id="UP000237347"/>
    </source>
</evidence>
<evidence type="ECO:0000256" key="7">
    <source>
        <dbReference type="ARBA" id="ARBA00022989"/>
    </source>
</evidence>
<feature type="transmembrane region" description="Helical" evidence="11">
    <location>
        <begin position="810"/>
        <end position="828"/>
    </location>
</feature>
<dbReference type="SUPFAM" id="SSF52047">
    <property type="entry name" value="RNI-like"/>
    <property type="match status" value="1"/>
</dbReference>
<keyword evidence="7 11" id="KW-1133">Transmembrane helix</keyword>
<evidence type="ECO:0000256" key="8">
    <source>
        <dbReference type="ARBA" id="ARBA00023136"/>
    </source>
</evidence>
<proteinExistence type="inferred from homology"/>
<dbReference type="Pfam" id="PF13855">
    <property type="entry name" value="LRR_8"/>
    <property type="match status" value="1"/>
</dbReference>